<comment type="caution">
    <text evidence="1">The sequence shown here is derived from an EMBL/GenBank/DDBJ whole genome shotgun (WGS) entry which is preliminary data.</text>
</comment>
<protein>
    <submittedName>
        <fullName evidence="1">Uncharacterized protein</fullName>
    </submittedName>
</protein>
<reference evidence="1 2" key="1">
    <citation type="submission" date="2016-10" db="EMBL/GenBank/DDBJ databases">
        <title>Genome sequence of the ascomycete fungus Penicillium subrubescens.</title>
        <authorList>
            <person name="De Vries R.P."/>
            <person name="Peng M."/>
            <person name="Dilokpimol A."/>
            <person name="Hilden K."/>
            <person name="Makela M.R."/>
            <person name="Grigoriev I."/>
            <person name="Riley R."/>
            <person name="Granchi Z."/>
        </authorList>
    </citation>
    <scope>NUCLEOTIDE SEQUENCE [LARGE SCALE GENOMIC DNA]</scope>
    <source>
        <strain evidence="1 2">CBS 132785</strain>
    </source>
</reference>
<dbReference type="Proteomes" id="UP000186955">
    <property type="component" value="Unassembled WGS sequence"/>
</dbReference>
<keyword evidence="2" id="KW-1185">Reference proteome</keyword>
<accession>A0A1Q5U4S4</accession>
<dbReference type="EMBL" id="MNBE01000582">
    <property type="protein sequence ID" value="OKP07483.1"/>
    <property type="molecule type" value="Genomic_DNA"/>
</dbReference>
<sequence length="87" mass="9686">MATERELQVACLWGLQNIAFRELQEEIINLSPGTQVNYSLLEDVLVIKGCFDDDTEAAVVACIKNYVKKHMHHNLPDVSTLLGSTSP</sequence>
<evidence type="ECO:0000313" key="1">
    <source>
        <dbReference type="EMBL" id="OKP07483.1"/>
    </source>
</evidence>
<organism evidence="1 2">
    <name type="scientific">Penicillium subrubescens</name>
    <dbReference type="NCBI Taxonomy" id="1316194"/>
    <lineage>
        <taxon>Eukaryota</taxon>
        <taxon>Fungi</taxon>
        <taxon>Dikarya</taxon>
        <taxon>Ascomycota</taxon>
        <taxon>Pezizomycotina</taxon>
        <taxon>Eurotiomycetes</taxon>
        <taxon>Eurotiomycetidae</taxon>
        <taxon>Eurotiales</taxon>
        <taxon>Aspergillaceae</taxon>
        <taxon>Penicillium</taxon>
    </lineage>
</organism>
<gene>
    <name evidence="1" type="ORF">PENSUB_6072</name>
</gene>
<proteinExistence type="predicted"/>
<name>A0A1Q5U4S4_9EURO</name>
<dbReference type="AlphaFoldDB" id="A0A1Q5U4S4"/>
<evidence type="ECO:0000313" key="2">
    <source>
        <dbReference type="Proteomes" id="UP000186955"/>
    </source>
</evidence>